<dbReference type="GO" id="GO:0000156">
    <property type="term" value="F:phosphorelay response regulator activity"/>
    <property type="evidence" value="ECO:0007669"/>
    <property type="project" value="TreeGrafter"/>
</dbReference>
<evidence type="ECO:0000256" key="1">
    <source>
        <dbReference type="ARBA" id="ARBA00018672"/>
    </source>
</evidence>
<feature type="modified residue" description="4-aspartylphosphate" evidence="8">
    <location>
        <position position="52"/>
    </location>
</feature>
<dbReference type="InterPro" id="IPR001867">
    <property type="entry name" value="OmpR/PhoB-type_DNA-bd"/>
</dbReference>
<keyword evidence="2 8" id="KW-0597">Phosphoprotein</keyword>
<comment type="function">
    <text evidence="7">May play the central regulatory role in sporulation. It may be an element of the effector pathway responsible for the activation of sporulation genes in response to nutritional stress. Spo0A may act in concert with spo0H (a sigma factor) to control the expression of some genes that are critical to the sporulation process.</text>
</comment>
<dbReference type="CDD" id="cd17574">
    <property type="entry name" value="REC_OmpR"/>
    <property type="match status" value="1"/>
</dbReference>
<dbReference type="PANTHER" id="PTHR48111">
    <property type="entry name" value="REGULATOR OF RPOS"/>
    <property type="match status" value="1"/>
</dbReference>
<evidence type="ECO:0000256" key="7">
    <source>
        <dbReference type="ARBA" id="ARBA00024867"/>
    </source>
</evidence>
<dbReference type="InterPro" id="IPR011006">
    <property type="entry name" value="CheY-like_superfamily"/>
</dbReference>
<feature type="DNA-binding region" description="OmpR/PhoB-type" evidence="9">
    <location>
        <begin position="124"/>
        <end position="169"/>
    </location>
</feature>
<proteinExistence type="predicted"/>
<keyword evidence="5 9" id="KW-0238">DNA-binding</keyword>
<reference evidence="12 13" key="1">
    <citation type="submission" date="2016-11" db="EMBL/GenBank/DDBJ databases">
        <authorList>
            <person name="Jaros S."/>
            <person name="Januszkiewicz K."/>
            <person name="Wedrychowicz H."/>
        </authorList>
    </citation>
    <scope>NUCLEOTIDE SEQUENCE [LARGE SCALE GENOMIC DNA]</scope>
    <source>
        <strain evidence="12 13">DSM 15930</strain>
    </source>
</reference>
<evidence type="ECO:0000256" key="2">
    <source>
        <dbReference type="ARBA" id="ARBA00022553"/>
    </source>
</evidence>
<evidence type="ECO:0000313" key="12">
    <source>
        <dbReference type="EMBL" id="SHM64144.1"/>
    </source>
</evidence>
<organism evidence="12 13">
    <name type="scientific">Anaerosporobacter mobilis DSM 15930</name>
    <dbReference type="NCBI Taxonomy" id="1120996"/>
    <lineage>
        <taxon>Bacteria</taxon>
        <taxon>Bacillati</taxon>
        <taxon>Bacillota</taxon>
        <taxon>Clostridia</taxon>
        <taxon>Lachnospirales</taxon>
        <taxon>Lachnospiraceae</taxon>
        <taxon>Anaerosporobacter</taxon>
    </lineage>
</organism>
<keyword evidence="3" id="KW-0902">Two-component regulatory system</keyword>
<dbReference type="STRING" id="1120996.SAMN02746066_02732"/>
<dbReference type="SUPFAM" id="SSF52172">
    <property type="entry name" value="CheY-like"/>
    <property type="match status" value="1"/>
</dbReference>
<dbReference type="SMART" id="SM00448">
    <property type="entry name" value="REC"/>
    <property type="match status" value="1"/>
</dbReference>
<sequence length="169" mass="19444">MKILLVEDDKRLRKLIHDILKKEGYQVIEAGDGSEALKIFFEEREIELVILDIMLPLFNGIEVLSQIRKYSEVPVIMLTALGGEQDEIKGLNTGANDYISKPFSYEVLVARVNAIMRKKIKENESIINEGDIQVNQLTYEVKVAEETVDLNRKEYQLLIYLIMNKKSVL</sequence>
<dbReference type="Gene3D" id="6.10.250.690">
    <property type="match status" value="1"/>
</dbReference>
<dbReference type="EMBL" id="FRCP01000013">
    <property type="protein sequence ID" value="SHM64144.1"/>
    <property type="molecule type" value="Genomic_DNA"/>
</dbReference>
<dbReference type="Gene3D" id="1.10.10.10">
    <property type="entry name" value="Winged helix-like DNA-binding domain superfamily/Winged helix DNA-binding domain"/>
    <property type="match status" value="1"/>
</dbReference>
<dbReference type="AlphaFoldDB" id="A0A1M7KFT0"/>
<evidence type="ECO:0000256" key="5">
    <source>
        <dbReference type="ARBA" id="ARBA00023125"/>
    </source>
</evidence>
<accession>A0A1M7KFT0</accession>
<dbReference type="Proteomes" id="UP000184038">
    <property type="component" value="Unassembled WGS sequence"/>
</dbReference>
<dbReference type="GO" id="GO:0006355">
    <property type="term" value="P:regulation of DNA-templated transcription"/>
    <property type="evidence" value="ECO:0007669"/>
    <property type="project" value="InterPro"/>
</dbReference>
<dbReference type="InterPro" id="IPR001789">
    <property type="entry name" value="Sig_transdc_resp-reg_receiver"/>
</dbReference>
<feature type="domain" description="Response regulatory" evidence="10">
    <location>
        <begin position="2"/>
        <end position="116"/>
    </location>
</feature>
<evidence type="ECO:0000256" key="6">
    <source>
        <dbReference type="ARBA" id="ARBA00023163"/>
    </source>
</evidence>
<evidence type="ECO:0000256" key="3">
    <source>
        <dbReference type="ARBA" id="ARBA00023012"/>
    </source>
</evidence>
<evidence type="ECO:0000313" key="13">
    <source>
        <dbReference type="Proteomes" id="UP000184038"/>
    </source>
</evidence>
<dbReference type="InterPro" id="IPR036388">
    <property type="entry name" value="WH-like_DNA-bd_sf"/>
</dbReference>
<dbReference type="Pfam" id="PF00072">
    <property type="entry name" value="Response_reg"/>
    <property type="match status" value="1"/>
</dbReference>
<dbReference type="RefSeq" id="WP_330393793.1">
    <property type="nucleotide sequence ID" value="NZ_FRCP01000013.1"/>
</dbReference>
<dbReference type="GO" id="GO:0032993">
    <property type="term" value="C:protein-DNA complex"/>
    <property type="evidence" value="ECO:0007669"/>
    <property type="project" value="TreeGrafter"/>
</dbReference>
<dbReference type="InterPro" id="IPR039420">
    <property type="entry name" value="WalR-like"/>
</dbReference>
<dbReference type="PROSITE" id="PS51755">
    <property type="entry name" value="OMPR_PHOB"/>
    <property type="match status" value="1"/>
</dbReference>
<dbReference type="GO" id="GO:0005829">
    <property type="term" value="C:cytosol"/>
    <property type="evidence" value="ECO:0007669"/>
    <property type="project" value="TreeGrafter"/>
</dbReference>
<keyword evidence="6" id="KW-0804">Transcription</keyword>
<evidence type="ECO:0000259" key="11">
    <source>
        <dbReference type="PROSITE" id="PS51755"/>
    </source>
</evidence>
<keyword evidence="4" id="KW-0805">Transcription regulation</keyword>
<keyword evidence="13" id="KW-1185">Reference proteome</keyword>
<dbReference type="Gene3D" id="3.40.50.2300">
    <property type="match status" value="1"/>
</dbReference>
<name>A0A1M7KFT0_9FIRM</name>
<feature type="domain" description="OmpR/PhoB-type" evidence="11">
    <location>
        <begin position="124"/>
        <end position="169"/>
    </location>
</feature>
<gene>
    <name evidence="12" type="ORF">SAMN02746066_02732</name>
</gene>
<dbReference type="PROSITE" id="PS50110">
    <property type="entry name" value="RESPONSE_REGULATORY"/>
    <property type="match status" value="1"/>
</dbReference>
<evidence type="ECO:0000256" key="9">
    <source>
        <dbReference type="PROSITE-ProRule" id="PRU01091"/>
    </source>
</evidence>
<dbReference type="PANTHER" id="PTHR48111:SF1">
    <property type="entry name" value="TWO-COMPONENT RESPONSE REGULATOR ORR33"/>
    <property type="match status" value="1"/>
</dbReference>
<evidence type="ECO:0000256" key="8">
    <source>
        <dbReference type="PROSITE-ProRule" id="PRU00169"/>
    </source>
</evidence>
<evidence type="ECO:0000256" key="4">
    <source>
        <dbReference type="ARBA" id="ARBA00023015"/>
    </source>
</evidence>
<dbReference type="GO" id="GO:0000976">
    <property type="term" value="F:transcription cis-regulatory region binding"/>
    <property type="evidence" value="ECO:0007669"/>
    <property type="project" value="TreeGrafter"/>
</dbReference>
<protein>
    <recommendedName>
        <fullName evidence="1">Stage 0 sporulation protein A homolog</fullName>
    </recommendedName>
</protein>
<dbReference type="FunFam" id="3.40.50.2300:FF:000001">
    <property type="entry name" value="DNA-binding response regulator PhoB"/>
    <property type="match status" value="1"/>
</dbReference>
<evidence type="ECO:0000259" key="10">
    <source>
        <dbReference type="PROSITE" id="PS50110"/>
    </source>
</evidence>